<dbReference type="EMBL" id="JAAONZ010000004">
    <property type="protein sequence ID" value="NHO65505.1"/>
    <property type="molecule type" value="Genomic_DNA"/>
</dbReference>
<dbReference type="Pfam" id="PF02551">
    <property type="entry name" value="Acyl_CoA_thio"/>
    <property type="match status" value="1"/>
</dbReference>
<dbReference type="PANTHER" id="PTHR11066:SF34">
    <property type="entry name" value="ACYL-COENZYME A THIOESTERASE 8"/>
    <property type="match status" value="1"/>
</dbReference>
<evidence type="ECO:0000313" key="12">
    <source>
        <dbReference type="EMBL" id="NHO65505.1"/>
    </source>
</evidence>
<evidence type="ECO:0000256" key="6">
    <source>
        <dbReference type="ARBA" id="ARBA00050943"/>
    </source>
</evidence>
<gene>
    <name evidence="12" type="ORF">G8770_08140</name>
</gene>
<dbReference type="AlphaFoldDB" id="A0A9E5JVW6"/>
<dbReference type="CDD" id="cd03445">
    <property type="entry name" value="Thioesterase_II_repeat2"/>
    <property type="match status" value="1"/>
</dbReference>
<evidence type="ECO:0000256" key="5">
    <source>
        <dbReference type="ARBA" id="ARBA00038894"/>
    </source>
</evidence>
<name>A0A9E5JVW6_9GAMM</name>
<sequence>MTNSTEQLAEIIELEQLDTLLFRGTTPKTELPRVFGGQVLAQALNAAIRTVPESRQMHSMHAYFLRPGDTSRPIIFEVDPIRDGNSFTTRRVVAIQNGKAIFNTSLSFKIPEEGLEHQVDMPDVPAPESLTPDRERMQEYRKERPDASPPPPADALGAFEVRTNGDLPFLQPKGSEPVHGFWFKCRDKLDRGFPMHQAFLAYASDFRLLASALLPHEVRFSDNGNSLQAATLDHCIWIHADFRVDDWIYYHMEGPVAAGGRGLNFGRFYTRDGRLVASTSQEGLMRLRSAKA</sequence>
<dbReference type="InterPro" id="IPR029069">
    <property type="entry name" value="HotDog_dom_sf"/>
</dbReference>
<keyword evidence="4" id="KW-0443">Lipid metabolism</keyword>
<comment type="caution">
    <text evidence="12">The sequence shown here is derived from an EMBL/GenBank/DDBJ whole genome shotgun (WGS) entry which is preliminary data.</text>
</comment>
<evidence type="ECO:0000256" key="3">
    <source>
        <dbReference type="ARBA" id="ARBA00022801"/>
    </source>
</evidence>
<feature type="domain" description="Acyl-CoA thioesterase-like N-terminal HotDog" evidence="11">
    <location>
        <begin position="33"/>
        <end position="108"/>
    </location>
</feature>
<evidence type="ECO:0000256" key="7">
    <source>
        <dbReference type="ARBA" id="ARBA00071120"/>
    </source>
</evidence>
<dbReference type="Pfam" id="PF13622">
    <property type="entry name" value="4HBT_3"/>
    <property type="match status" value="1"/>
</dbReference>
<evidence type="ECO:0000256" key="8">
    <source>
        <dbReference type="ARBA" id="ARBA00079653"/>
    </source>
</evidence>
<evidence type="ECO:0000256" key="1">
    <source>
        <dbReference type="ARBA" id="ARBA00006538"/>
    </source>
</evidence>
<dbReference type="InterPro" id="IPR025652">
    <property type="entry name" value="TesB_C"/>
</dbReference>
<protein>
    <recommendedName>
        <fullName evidence="7">Acyl-CoA thioesterase 2</fullName>
        <ecNumber evidence="5">3.1.2.20</ecNumber>
    </recommendedName>
    <alternativeName>
        <fullName evidence="8">Thioesterase II</fullName>
    </alternativeName>
</protein>
<evidence type="ECO:0000313" key="13">
    <source>
        <dbReference type="Proteomes" id="UP000787472"/>
    </source>
</evidence>
<keyword evidence="13" id="KW-1185">Reference proteome</keyword>
<evidence type="ECO:0000259" key="11">
    <source>
        <dbReference type="Pfam" id="PF13622"/>
    </source>
</evidence>
<evidence type="ECO:0000256" key="9">
    <source>
        <dbReference type="SAM" id="MobiDB-lite"/>
    </source>
</evidence>
<keyword evidence="3" id="KW-0378">Hydrolase</keyword>
<proteinExistence type="inferred from homology"/>
<dbReference type="InterPro" id="IPR042171">
    <property type="entry name" value="Acyl-CoA_hotdog"/>
</dbReference>
<reference evidence="12" key="1">
    <citation type="submission" date="2020-03" db="EMBL/GenBank/DDBJ databases">
        <authorList>
            <person name="Guo F."/>
        </authorList>
    </citation>
    <scope>NUCLEOTIDE SEQUENCE</scope>
    <source>
        <strain evidence="12">JCM 30134</strain>
    </source>
</reference>
<dbReference type="GO" id="GO:0009062">
    <property type="term" value="P:fatty acid catabolic process"/>
    <property type="evidence" value="ECO:0007669"/>
    <property type="project" value="TreeGrafter"/>
</dbReference>
<feature type="region of interest" description="Disordered" evidence="9">
    <location>
        <begin position="119"/>
        <end position="155"/>
    </location>
</feature>
<comment type="subunit">
    <text evidence="2">Homotetramer.</text>
</comment>
<dbReference type="InterPro" id="IPR049449">
    <property type="entry name" value="TesB_ACOT8-like_N"/>
</dbReference>
<dbReference type="InterPro" id="IPR003703">
    <property type="entry name" value="Acyl_CoA_thio"/>
</dbReference>
<dbReference type="SUPFAM" id="SSF54637">
    <property type="entry name" value="Thioesterase/thiol ester dehydrase-isomerase"/>
    <property type="match status" value="2"/>
</dbReference>
<dbReference type="GO" id="GO:0006637">
    <property type="term" value="P:acyl-CoA metabolic process"/>
    <property type="evidence" value="ECO:0007669"/>
    <property type="project" value="InterPro"/>
</dbReference>
<dbReference type="GO" id="GO:0047617">
    <property type="term" value="F:fatty acyl-CoA hydrolase activity"/>
    <property type="evidence" value="ECO:0007669"/>
    <property type="project" value="UniProtKB-EC"/>
</dbReference>
<dbReference type="Proteomes" id="UP000787472">
    <property type="component" value="Unassembled WGS sequence"/>
</dbReference>
<dbReference type="RefSeq" id="WP_167184515.1">
    <property type="nucleotide sequence ID" value="NZ_JAAONZ010000004.1"/>
</dbReference>
<dbReference type="PANTHER" id="PTHR11066">
    <property type="entry name" value="ACYL-COA THIOESTERASE"/>
    <property type="match status" value="1"/>
</dbReference>
<feature type="compositionally biased region" description="Basic and acidic residues" evidence="9">
    <location>
        <begin position="131"/>
        <end position="146"/>
    </location>
</feature>
<comment type="catalytic activity">
    <reaction evidence="6">
        <text>a fatty acyl-CoA + H2O = a fatty acid + CoA + H(+)</text>
        <dbReference type="Rhea" id="RHEA:16781"/>
        <dbReference type="ChEBI" id="CHEBI:15377"/>
        <dbReference type="ChEBI" id="CHEBI:15378"/>
        <dbReference type="ChEBI" id="CHEBI:28868"/>
        <dbReference type="ChEBI" id="CHEBI:57287"/>
        <dbReference type="ChEBI" id="CHEBI:77636"/>
        <dbReference type="EC" id="3.1.2.20"/>
    </reaction>
    <physiologicalReaction direction="left-to-right" evidence="6">
        <dbReference type="Rhea" id="RHEA:16782"/>
    </physiologicalReaction>
</comment>
<evidence type="ECO:0000256" key="2">
    <source>
        <dbReference type="ARBA" id="ARBA00011881"/>
    </source>
</evidence>
<accession>A0A9E5JVW6</accession>
<evidence type="ECO:0000259" key="10">
    <source>
        <dbReference type="Pfam" id="PF02551"/>
    </source>
</evidence>
<dbReference type="FunFam" id="2.40.160.210:FF:000001">
    <property type="entry name" value="Acyl-CoA thioesterase II"/>
    <property type="match status" value="1"/>
</dbReference>
<dbReference type="Gene3D" id="2.40.160.210">
    <property type="entry name" value="Acyl-CoA thioesterase, double hotdog domain"/>
    <property type="match status" value="1"/>
</dbReference>
<comment type="similarity">
    <text evidence="1">Belongs to the C/M/P thioester hydrolase family.</text>
</comment>
<evidence type="ECO:0000256" key="4">
    <source>
        <dbReference type="ARBA" id="ARBA00023098"/>
    </source>
</evidence>
<dbReference type="CDD" id="cd03444">
    <property type="entry name" value="Thioesterase_II_repeat1"/>
    <property type="match status" value="1"/>
</dbReference>
<dbReference type="EC" id="3.1.2.20" evidence="5"/>
<organism evidence="12 13">
    <name type="scientific">Pseudomaricurvus hydrocarbonicus</name>
    <dbReference type="NCBI Taxonomy" id="1470433"/>
    <lineage>
        <taxon>Bacteria</taxon>
        <taxon>Pseudomonadati</taxon>
        <taxon>Pseudomonadota</taxon>
        <taxon>Gammaproteobacteria</taxon>
        <taxon>Cellvibrionales</taxon>
        <taxon>Cellvibrionaceae</taxon>
        <taxon>Pseudomaricurvus</taxon>
    </lineage>
</organism>
<feature type="domain" description="Acyl-CoA thioesterase 2 C-terminal" evidence="10">
    <location>
        <begin position="180"/>
        <end position="284"/>
    </location>
</feature>